<protein>
    <submittedName>
        <fullName evidence="1">Uncharacterized protein</fullName>
    </submittedName>
</protein>
<evidence type="ECO:0000313" key="2">
    <source>
        <dbReference type="Proteomes" id="UP001163321"/>
    </source>
</evidence>
<accession>A0ACC0WNU0</accession>
<gene>
    <name evidence="1" type="ORF">PsorP6_017527</name>
</gene>
<comment type="caution">
    <text evidence="1">The sequence shown here is derived from an EMBL/GenBank/DDBJ whole genome shotgun (WGS) entry which is preliminary data.</text>
</comment>
<keyword evidence="2" id="KW-1185">Reference proteome</keyword>
<dbReference type="EMBL" id="CM047590">
    <property type="protein sequence ID" value="KAI9919401.1"/>
    <property type="molecule type" value="Genomic_DNA"/>
</dbReference>
<reference evidence="1 2" key="1">
    <citation type="journal article" date="2022" name="bioRxiv">
        <title>The genome of the oomycete Peronosclerospora sorghi, a cosmopolitan pathogen of maize and sorghum, is inflated with dispersed pseudogenes.</title>
        <authorList>
            <person name="Fletcher K."/>
            <person name="Martin F."/>
            <person name="Isakeit T."/>
            <person name="Cavanaugh K."/>
            <person name="Magill C."/>
            <person name="Michelmore R."/>
        </authorList>
    </citation>
    <scope>NUCLEOTIDE SEQUENCE [LARGE SCALE GENOMIC DNA]</scope>
    <source>
        <strain evidence="1">P6</strain>
    </source>
</reference>
<proteinExistence type="predicted"/>
<dbReference type="Proteomes" id="UP001163321">
    <property type="component" value="Chromosome 11"/>
</dbReference>
<organism evidence="1 2">
    <name type="scientific">Peronosclerospora sorghi</name>
    <dbReference type="NCBI Taxonomy" id="230839"/>
    <lineage>
        <taxon>Eukaryota</taxon>
        <taxon>Sar</taxon>
        <taxon>Stramenopiles</taxon>
        <taxon>Oomycota</taxon>
        <taxon>Peronosporomycetes</taxon>
        <taxon>Peronosporales</taxon>
        <taxon>Peronosporaceae</taxon>
        <taxon>Peronosclerospora</taxon>
    </lineage>
</organism>
<evidence type="ECO:0000313" key="1">
    <source>
        <dbReference type="EMBL" id="KAI9919401.1"/>
    </source>
</evidence>
<sequence>MKVKEKCALKRGQLRTDVLSSVETVHATTDFWTSGANDPYCGVTLHLLSLSGTTIETVDVRTKLVPYPHTSVGILSTLRFILEEEGLISKVSFVTSDNGSNVVKAFENTEFVHIRCDAHSLELVVRHGVEHDSLADFLEKVRGLNVLLSKPKQEQYLRDAQVFLGVSETDRVYVIKAADTRLLRLREAIERYKAKLESDIAVQQAAWNSFKAQKTTRMLPGFIKPVKPTCCERLDPHTRSDEWRLLADLVNLLNPFEAVTVQLGGSYYSTFSTVIPCRYKLNTHLIERRNISGVHPSVSRVAGAMYNIFDDKWKATCVHAFVARYLYPRFKIVVKKMDTYFVGPAKKLLAEMIEEKQDRQREGENETPTN</sequence>
<name>A0ACC0WNU0_9STRA</name>